<evidence type="ECO:0000256" key="18">
    <source>
        <dbReference type="ARBA" id="ARBA00023065"/>
    </source>
</evidence>
<dbReference type="GO" id="GO:0046872">
    <property type="term" value="F:metal ion binding"/>
    <property type="evidence" value="ECO:0007669"/>
    <property type="project" value="UniProtKB-KW"/>
</dbReference>
<comment type="similarity">
    <text evidence="4">Belongs to the CcoP / FixP family.</text>
</comment>
<dbReference type="InterPro" id="IPR004678">
    <property type="entry name" value="Cyt_c_oxidase_cbb3_su3"/>
</dbReference>
<dbReference type="InterPro" id="IPR032858">
    <property type="entry name" value="CcoP_N"/>
</dbReference>
<evidence type="ECO:0000256" key="10">
    <source>
        <dbReference type="ARBA" id="ARBA00022692"/>
    </source>
</evidence>
<dbReference type="GO" id="GO:1902600">
    <property type="term" value="P:proton transmembrane transport"/>
    <property type="evidence" value="ECO:0007669"/>
    <property type="project" value="UniProtKB-KW"/>
</dbReference>
<dbReference type="PROSITE" id="PS51007">
    <property type="entry name" value="CYTC"/>
    <property type="match status" value="1"/>
</dbReference>
<keyword evidence="17" id="KW-0408">Iron</keyword>
<reference evidence="23" key="1">
    <citation type="submission" date="2018-06" db="EMBL/GenBank/DDBJ databases">
        <authorList>
            <person name="Zhirakovskaya E."/>
        </authorList>
    </citation>
    <scope>NUCLEOTIDE SEQUENCE</scope>
</reference>
<evidence type="ECO:0000313" key="23">
    <source>
        <dbReference type="EMBL" id="VAX07919.1"/>
    </source>
</evidence>
<keyword evidence="16 23" id="KW-0560">Oxidoreductase</keyword>
<evidence type="ECO:0000256" key="1">
    <source>
        <dbReference type="ARBA" id="ARBA00001926"/>
    </source>
</evidence>
<feature type="domain" description="Cytochrome c" evidence="22">
    <location>
        <begin position="107"/>
        <end position="278"/>
    </location>
</feature>
<dbReference type="Gene3D" id="1.10.760.10">
    <property type="entry name" value="Cytochrome c-like domain"/>
    <property type="match status" value="2"/>
</dbReference>
<evidence type="ECO:0000259" key="22">
    <source>
        <dbReference type="PROSITE" id="PS51007"/>
    </source>
</evidence>
<evidence type="ECO:0000256" key="3">
    <source>
        <dbReference type="ARBA" id="ARBA00004673"/>
    </source>
</evidence>
<dbReference type="GO" id="GO:0005886">
    <property type="term" value="C:plasma membrane"/>
    <property type="evidence" value="ECO:0007669"/>
    <property type="project" value="UniProtKB-SubCell"/>
</dbReference>
<gene>
    <name evidence="23" type="ORF">MNBD_GAMMA25-1153</name>
</gene>
<dbReference type="Gene3D" id="6.10.280.130">
    <property type="match status" value="1"/>
</dbReference>
<keyword evidence="18" id="KW-0406">Ion transport</keyword>
<evidence type="ECO:0000256" key="13">
    <source>
        <dbReference type="ARBA" id="ARBA00022781"/>
    </source>
</evidence>
<name>A0A3B1APN1_9ZZZZ</name>
<evidence type="ECO:0000256" key="17">
    <source>
        <dbReference type="ARBA" id="ARBA00023004"/>
    </source>
</evidence>
<feature type="transmembrane region" description="Helical" evidence="21">
    <location>
        <begin position="31"/>
        <end position="53"/>
    </location>
</feature>
<dbReference type="InterPro" id="IPR038414">
    <property type="entry name" value="CcoP_N_sf"/>
</dbReference>
<dbReference type="PANTHER" id="PTHR33751">
    <property type="entry name" value="CBB3-TYPE CYTOCHROME C OXIDASE SUBUNIT FIXP"/>
    <property type="match status" value="1"/>
</dbReference>
<dbReference type="Pfam" id="PF14715">
    <property type="entry name" value="FixP_N"/>
    <property type="match status" value="1"/>
</dbReference>
<dbReference type="GO" id="GO:0020037">
    <property type="term" value="F:heme binding"/>
    <property type="evidence" value="ECO:0007669"/>
    <property type="project" value="InterPro"/>
</dbReference>
<keyword evidence="5" id="KW-0813">Transport</keyword>
<evidence type="ECO:0000256" key="21">
    <source>
        <dbReference type="SAM" id="Phobius"/>
    </source>
</evidence>
<comment type="cofactor">
    <cofactor evidence="1">
        <name>heme c</name>
        <dbReference type="ChEBI" id="CHEBI:61717"/>
    </cofactor>
</comment>
<accession>A0A3B1APN1</accession>
<comment type="pathway">
    <text evidence="3">Energy metabolism; oxidative phosphorylation.</text>
</comment>
<keyword evidence="9" id="KW-0679">Respiratory chain</keyword>
<dbReference type="GO" id="GO:0016491">
    <property type="term" value="F:oxidoreductase activity"/>
    <property type="evidence" value="ECO:0007669"/>
    <property type="project" value="UniProtKB-KW"/>
</dbReference>
<dbReference type="EMBL" id="UOFY01000021">
    <property type="protein sequence ID" value="VAX07919.1"/>
    <property type="molecule type" value="Genomic_DNA"/>
</dbReference>
<dbReference type="Pfam" id="PF13442">
    <property type="entry name" value="Cytochrome_CBB3"/>
    <property type="match status" value="2"/>
</dbReference>
<evidence type="ECO:0000256" key="9">
    <source>
        <dbReference type="ARBA" id="ARBA00022660"/>
    </source>
</evidence>
<keyword evidence="6" id="KW-1003">Cell membrane</keyword>
<evidence type="ECO:0000256" key="20">
    <source>
        <dbReference type="ARBA" id="ARBA00029635"/>
    </source>
</evidence>
<evidence type="ECO:0000256" key="6">
    <source>
        <dbReference type="ARBA" id="ARBA00022475"/>
    </source>
</evidence>
<keyword evidence="7" id="KW-0997">Cell inner membrane</keyword>
<keyword evidence="8" id="KW-0349">Heme</keyword>
<evidence type="ECO:0000256" key="16">
    <source>
        <dbReference type="ARBA" id="ARBA00023002"/>
    </source>
</evidence>
<dbReference type="InterPro" id="IPR036909">
    <property type="entry name" value="Cyt_c-like_dom_sf"/>
</dbReference>
<dbReference type="InterPro" id="IPR050597">
    <property type="entry name" value="Cytochrome_c_Oxidase_Subunit"/>
</dbReference>
<evidence type="ECO:0000256" key="7">
    <source>
        <dbReference type="ARBA" id="ARBA00022519"/>
    </source>
</evidence>
<evidence type="ECO:0000256" key="15">
    <source>
        <dbReference type="ARBA" id="ARBA00022989"/>
    </source>
</evidence>
<evidence type="ECO:0000256" key="11">
    <source>
        <dbReference type="ARBA" id="ARBA00022723"/>
    </source>
</evidence>
<keyword evidence="19 21" id="KW-0472">Membrane</keyword>
<sequence length="281" mass="30275">MSEKKNPYSVPTTGHVWDETLGELLNEPPKWWWIGFHASWIFVIVYCLIYPAIPLVNSHTKGLTGWTAIKEFKEDMQAIESVRAKYEDKLPGMSVAAILADEELSEYAIRSAKVLFGENCAACHGAGGSGNPGFPVLADDDWLYGGTIETIQQSITNGRLGMMPKMGGMVLSDAEISKLASAIAAGKVIEEPLYMEKGCVGCHTPAGTGMAALGSANLMDGISRFAPGTEESIAYTIRHGVNDASDAKTRRAEMPKFGDSKLSETDIKKLAVYVHKLGGGQ</sequence>
<dbReference type="AlphaFoldDB" id="A0A3B1APN1"/>
<dbReference type="GO" id="GO:0006119">
    <property type="term" value="P:oxidative phosphorylation"/>
    <property type="evidence" value="ECO:0007669"/>
    <property type="project" value="UniProtKB-UniPathway"/>
</dbReference>
<dbReference type="PANTHER" id="PTHR33751:SF1">
    <property type="entry name" value="CBB3-TYPE CYTOCHROME C OXIDASE SUBUNIT FIXP"/>
    <property type="match status" value="1"/>
</dbReference>
<dbReference type="PIRSF" id="PIRSF000006">
    <property type="entry name" value="Cbb3-Cox_fixP"/>
    <property type="match status" value="1"/>
</dbReference>
<evidence type="ECO:0000256" key="12">
    <source>
        <dbReference type="ARBA" id="ARBA00022737"/>
    </source>
</evidence>
<evidence type="ECO:0000256" key="4">
    <source>
        <dbReference type="ARBA" id="ARBA00006113"/>
    </source>
</evidence>
<evidence type="ECO:0000256" key="8">
    <source>
        <dbReference type="ARBA" id="ARBA00022617"/>
    </source>
</evidence>
<keyword evidence="11" id="KW-0479">Metal-binding</keyword>
<dbReference type="UniPathway" id="UPA00705"/>
<keyword evidence="12" id="KW-0677">Repeat</keyword>
<evidence type="ECO:0000256" key="19">
    <source>
        <dbReference type="ARBA" id="ARBA00023136"/>
    </source>
</evidence>
<dbReference type="SUPFAM" id="SSF46626">
    <property type="entry name" value="Cytochrome c"/>
    <property type="match status" value="2"/>
</dbReference>
<keyword evidence="13" id="KW-0375">Hydrogen ion transport</keyword>
<evidence type="ECO:0000256" key="5">
    <source>
        <dbReference type="ARBA" id="ARBA00022448"/>
    </source>
</evidence>
<protein>
    <recommendedName>
        <fullName evidence="20">Cytochrome c oxidase subunit III</fullName>
    </recommendedName>
</protein>
<keyword evidence="10 21" id="KW-0812">Transmembrane</keyword>
<keyword evidence="15 21" id="KW-1133">Transmembrane helix</keyword>
<evidence type="ECO:0000256" key="2">
    <source>
        <dbReference type="ARBA" id="ARBA00004533"/>
    </source>
</evidence>
<organism evidence="23">
    <name type="scientific">hydrothermal vent metagenome</name>
    <dbReference type="NCBI Taxonomy" id="652676"/>
    <lineage>
        <taxon>unclassified sequences</taxon>
        <taxon>metagenomes</taxon>
        <taxon>ecological metagenomes</taxon>
    </lineage>
</organism>
<dbReference type="GO" id="GO:0009055">
    <property type="term" value="F:electron transfer activity"/>
    <property type="evidence" value="ECO:0007669"/>
    <property type="project" value="InterPro"/>
</dbReference>
<dbReference type="InterPro" id="IPR009056">
    <property type="entry name" value="Cyt_c-like_dom"/>
</dbReference>
<evidence type="ECO:0000256" key="14">
    <source>
        <dbReference type="ARBA" id="ARBA00022982"/>
    </source>
</evidence>
<proteinExistence type="inferred from homology"/>
<keyword evidence="14" id="KW-0249">Electron transport</keyword>
<comment type="subcellular location">
    <subcellularLocation>
        <location evidence="2">Cell inner membrane</location>
    </subcellularLocation>
</comment>